<dbReference type="EMBL" id="RWGY01000004">
    <property type="protein sequence ID" value="TVU48010.1"/>
    <property type="molecule type" value="Genomic_DNA"/>
</dbReference>
<name>A0A5J9WL00_9POAL</name>
<dbReference type="Gramene" id="TVU48010">
    <property type="protein sequence ID" value="TVU48010"/>
    <property type="gene ID" value="EJB05_07629"/>
</dbReference>
<evidence type="ECO:0000313" key="2">
    <source>
        <dbReference type="EMBL" id="TVU48010.1"/>
    </source>
</evidence>
<comment type="caution">
    <text evidence="2">The sequence shown here is derived from an EMBL/GenBank/DDBJ whole genome shotgun (WGS) entry which is preliminary data.</text>
</comment>
<sequence length="443" mass="50450">MNSPCALLEDDVRVVASTGDKTPGGLGVSYFSSFKSPNTEELNPWSLKVKGLAQWVEEGKVRLVVDAPLGPLDMYTASLHLPATPRELFLQLQGVRVESVVENLIVISTCPRLREFRGSGEYMVYNAGTKTILLAPRINWGLFGELFLTRRVVMRLHGSYFKLIMLLRGRRTGKPYVLVWWSSTSDFSMESPRHSARGKGQWEINEVCFPKDIAQYPFAIDEAFCFKDNWACWVDLDQGIIMCDLSMNGLYCHFVPLPQKYRVTNPQMSRGRPEEYSTVAVVNGEIKLLFMDGYDDEKVPRDQVTVSTYTLSMSHGQYVWMSQEEPPFRVADLWTDESFLAIAGLPKCLPMFPVLSPKEQDMAYFFTSDICSGPRNIETKGEFVLGLNMKTKKIELSSKCRPDRSYMLFPSYIAIEFRAHPPSSNMTDQGNKKLQKRWVDLLK</sequence>
<feature type="domain" description="DUF1618" evidence="1">
    <location>
        <begin position="233"/>
        <end position="364"/>
    </location>
</feature>
<protein>
    <recommendedName>
        <fullName evidence="1">DUF1618 domain-containing protein</fullName>
    </recommendedName>
</protein>
<dbReference type="OrthoDB" id="686349at2759"/>
<reference evidence="2 3" key="1">
    <citation type="journal article" date="2019" name="Sci. Rep.">
        <title>A high-quality genome of Eragrostis curvula grass provides insights into Poaceae evolution and supports new strategies to enhance forage quality.</title>
        <authorList>
            <person name="Carballo J."/>
            <person name="Santos B.A.C.M."/>
            <person name="Zappacosta D."/>
            <person name="Garbus I."/>
            <person name="Selva J.P."/>
            <person name="Gallo C.A."/>
            <person name="Diaz A."/>
            <person name="Albertini E."/>
            <person name="Caccamo M."/>
            <person name="Echenique V."/>
        </authorList>
    </citation>
    <scope>NUCLEOTIDE SEQUENCE [LARGE SCALE GENOMIC DNA]</scope>
    <source>
        <strain evidence="3">cv. Victoria</strain>
        <tissue evidence="2">Leaf</tissue>
    </source>
</reference>
<dbReference type="Proteomes" id="UP000324897">
    <property type="component" value="Chromosome 5"/>
</dbReference>
<dbReference type="Pfam" id="PF07762">
    <property type="entry name" value="DUF1618"/>
    <property type="match status" value="1"/>
</dbReference>
<evidence type="ECO:0000313" key="3">
    <source>
        <dbReference type="Proteomes" id="UP000324897"/>
    </source>
</evidence>
<evidence type="ECO:0000259" key="1">
    <source>
        <dbReference type="Pfam" id="PF07762"/>
    </source>
</evidence>
<accession>A0A5J9WL00</accession>
<dbReference type="PANTHER" id="PTHR33086:SF94">
    <property type="entry name" value="EXPRESSED PROTEIN"/>
    <property type="match status" value="1"/>
</dbReference>
<dbReference type="InterPro" id="IPR011676">
    <property type="entry name" value="DUF1618"/>
</dbReference>
<gene>
    <name evidence="2" type="ORF">EJB05_07629</name>
</gene>
<dbReference type="PANTHER" id="PTHR33086">
    <property type="entry name" value="OS05G0468200 PROTEIN-RELATED"/>
    <property type="match status" value="1"/>
</dbReference>
<proteinExistence type="predicted"/>
<organism evidence="2 3">
    <name type="scientific">Eragrostis curvula</name>
    <name type="common">weeping love grass</name>
    <dbReference type="NCBI Taxonomy" id="38414"/>
    <lineage>
        <taxon>Eukaryota</taxon>
        <taxon>Viridiplantae</taxon>
        <taxon>Streptophyta</taxon>
        <taxon>Embryophyta</taxon>
        <taxon>Tracheophyta</taxon>
        <taxon>Spermatophyta</taxon>
        <taxon>Magnoliopsida</taxon>
        <taxon>Liliopsida</taxon>
        <taxon>Poales</taxon>
        <taxon>Poaceae</taxon>
        <taxon>PACMAD clade</taxon>
        <taxon>Chloridoideae</taxon>
        <taxon>Eragrostideae</taxon>
        <taxon>Eragrostidinae</taxon>
        <taxon>Eragrostis</taxon>
    </lineage>
</organism>
<dbReference type="AlphaFoldDB" id="A0A5J9WL00"/>
<keyword evidence="3" id="KW-1185">Reference proteome</keyword>